<dbReference type="EMBL" id="JAVYJV010000016">
    <property type="protein sequence ID" value="KAK4350106.1"/>
    <property type="molecule type" value="Genomic_DNA"/>
</dbReference>
<dbReference type="AlphaFoldDB" id="A0AAE1RFE6"/>
<evidence type="ECO:0000313" key="2">
    <source>
        <dbReference type="Proteomes" id="UP001291623"/>
    </source>
</evidence>
<name>A0AAE1RFE6_9SOLA</name>
<accession>A0AAE1RFE6</accession>
<proteinExistence type="predicted"/>
<gene>
    <name evidence="1" type="ORF">RND71_029419</name>
</gene>
<comment type="caution">
    <text evidence="1">The sequence shown here is derived from an EMBL/GenBank/DDBJ whole genome shotgun (WGS) entry which is preliminary data.</text>
</comment>
<keyword evidence="2" id="KW-1185">Reference proteome</keyword>
<dbReference type="Proteomes" id="UP001291623">
    <property type="component" value="Unassembled WGS sequence"/>
</dbReference>
<evidence type="ECO:0000313" key="1">
    <source>
        <dbReference type="EMBL" id="KAK4350106.1"/>
    </source>
</evidence>
<protein>
    <submittedName>
        <fullName evidence="1">Uncharacterized protein</fullName>
    </submittedName>
</protein>
<organism evidence="1 2">
    <name type="scientific">Anisodus tanguticus</name>
    <dbReference type="NCBI Taxonomy" id="243964"/>
    <lineage>
        <taxon>Eukaryota</taxon>
        <taxon>Viridiplantae</taxon>
        <taxon>Streptophyta</taxon>
        <taxon>Embryophyta</taxon>
        <taxon>Tracheophyta</taxon>
        <taxon>Spermatophyta</taxon>
        <taxon>Magnoliopsida</taxon>
        <taxon>eudicotyledons</taxon>
        <taxon>Gunneridae</taxon>
        <taxon>Pentapetalae</taxon>
        <taxon>asterids</taxon>
        <taxon>lamiids</taxon>
        <taxon>Solanales</taxon>
        <taxon>Solanaceae</taxon>
        <taxon>Solanoideae</taxon>
        <taxon>Hyoscyameae</taxon>
        <taxon>Anisodus</taxon>
    </lineage>
</organism>
<sequence>MGTLGMKSDYEELRKARILENQARHIVQFVILAMVLFADVVLRLDMVKPTLPEEAKDGSNWEEHHSYSEGDVEDDIMKKPANVPWLRVNDLLPEALARRCTRLKFGKSDCSICHSSNGVLCRGCLKARYGEVLKLCKYVIELEEVRANKGWRILPKEAKDGSNWEERAQRFVSRKMGYKSVAHLLMAQLQGAVKGR</sequence>
<reference evidence="1" key="1">
    <citation type="submission" date="2023-12" db="EMBL/GenBank/DDBJ databases">
        <title>Genome assembly of Anisodus tanguticus.</title>
        <authorList>
            <person name="Wang Y.-J."/>
        </authorList>
    </citation>
    <scope>NUCLEOTIDE SEQUENCE</scope>
    <source>
        <strain evidence="1">KB-2021</strain>
        <tissue evidence="1">Leaf</tissue>
    </source>
</reference>